<feature type="domain" description="HTH tetR-type" evidence="5">
    <location>
        <begin position="8"/>
        <end position="68"/>
    </location>
</feature>
<dbReference type="GO" id="GO:0003700">
    <property type="term" value="F:DNA-binding transcription factor activity"/>
    <property type="evidence" value="ECO:0007669"/>
    <property type="project" value="TreeGrafter"/>
</dbReference>
<dbReference type="Proteomes" id="UP000547510">
    <property type="component" value="Unassembled WGS sequence"/>
</dbReference>
<gene>
    <name evidence="6" type="ORF">FHS29_001222</name>
</gene>
<dbReference type="Pfam" id="PF00440">
    <property type="entry name" value="TetR_N"/>
    <property type="match status" value="1"/>
</dbReference>
<sequence>MPQQHRARATREAILRAAAEEFDRVGYEGAPLSAILDRSGVTKGAFYFHFTSKAALASAIVQVQDDTWPRLADEWRGRGLDPLRTMVGLFDAAVVLLSADVVIRAGVRLAAERELAYPGLAGSHLRWEKVLADLLRAARDEGQLRPGVDPEAAARTLTAAALGARLISTATTRCADYPDRMREVWRFVLPGLATDEWCAAAVRVVAGPEVL</sequence>
<dbReference type="InterPro" id="IPR036271">
    <property type="entry name" value="Tet_transcr_reg_TetR-rel_C_sf"/>
</dbReference>
<accession>A0A841C808</accession>
<keyword evidence="7" id="KW-1185">Reference proteome</keyword>
<comment type="caution">
    <text evidence="6">The sequence shown here is derived from an EMBL/GenBank/DDBJ whole genome shotgun (WGS) entry which is preliminary data.</text>
</comment>
<dbReference type="GO" id="GO:0000976">
    <property type="term" value="F:transcription cis-regulatory region binding"/>
    <property type="evidence" value="ECO:0007669"/>
    <property type="project" value="TreeGrafter"/>
</dbReference>
<dbReference type="PANTHER" id="PTHR30055:SF234">
    <property type="entry name" value="HTH-TYPE TRANSCRIPTIONAL REGULATOR BETI"/>
    <property type="match status" value="1"/>
</dbReference>
<organism evidence="6 7">
    <name type="scientific">Saccharothrix tamanrassetensis</name>
    <dbReference type="NCBI Taxonomy" id="1051531"/>
    <lineage>
        <taxon>Bacteria</taxon>
        <taxon>Bacillati</taxon>
        <taxon>Actinomycetota</taxon>
        <taxon>Actinomycetes</taxon>
        <taxon>Pseudonocardiales</taxon>
        <taxon>Pseudonocardiaceae</taxon>
        <taxon>Saccharothrix</taxon>
    </lineage>
</organism>
<dbReference type="AlphaFoldDB" id="A0A841C808"/>
<dbReference type="EMBL" id="JACHJN010000002">
    <property type="protein sequence ID" value="MBB5954652.1"/>
    <property type="molecule type" value="Genomic_DNA"/>
</dbReference>
<dbReference type="InterPro" id="IPR001647">
    <property type="entry name" value="HTH_TetR"/>
</dbReference>
<evidence type="ECO:0000256" key="2">
    <source>
        <dbReference type="ARBA" id="ARBA00023125"/>
    </source>
</evidence>
<dbReference type="InterPro" id="IPR047923">
    <property type="entry name" value="ArpA-like"/>
</dbReference>
<evidence type="ECO:0000256" key="3">
    <source>
        <dbReference type="ARBA" id="ARBA00023163"/>
    </source>
</evidence>
<protein>
    <submittedName>
        <fullName evidence="6">AcrR family transcriptional regulator</fullName>
    </submittedName>
</protein>
<evidence type="ECO:0000259" key="5">
    <source>
        <dbReference type="PROSITE" id="PS50977"/>
    </source>
</evidence>
<dbReference type="Gene3D" id="1.10.357.10">
    <property type="entry name" value="Tetracycline Repressor, domain 2"/>
    <property type="match status" value="1"/>
</dbReference>
<dbReference type="SUPFAM" id="SSF46689">
    <property type="entry name" value="Homeodomain-like"/>
    <property type="match status" value="1"/>
</dbReference>
<reference evidence="6 7" key="1">
    <citation type="submission" date="2020-08" db="EMBL/GenBank/DDBJ databases">
        <title>Genomic Encyclopedia of Type Strains, Phase III (KMG-III): the genomes of soil and plant-associated and newly described type strains.</title>
        <authorList>
            <person name="Whitman W."/>
        </authorList>
    </citation>
    <scope>NUCLEOTIDE SEQUENCE [LARGE SCALE GENOMIC DNA]</scope>
    <source>
        <strain evidence="6 7">CECT 8640</strain>
    </source>
</reference>
<dbReference type="InterPro" id="IPR054126">
    <property type="entry name" value="CprB_TetR_C"/>
</dbReference>
<dbReference type="InterPro" id="IPR009057">
    <property type="entry name" value="Homeodomain-like_sf"/>
</dbReference>
<dbReference type="SUPFAM" id="SSF48498">
    <property type="entry name" value="Tetracyclin repressor-like, C-terminal domain"/>
    <property type="match status" value="1"/>
</dbReference>
<dbReference type="RefSeq" id="WP_184689074.1">
    <property type="nucleotide sequence ID" value="NZ_JACHJN010000002.1"/>
</dbReference>
<proteinExistence type="predicted"/>
<dbReference type="PROSITE" id="PS50977">
    <property type="entry name" value="HTH_TETR_2"/>
    <property type="match status" value="1"/>
</dbReference>
<keyword evidence="1" id="KW-0805">Transcription regulation</keyword>
<evidence type="ECO:0000256" key="4">
    <source>
        <dbReference type="PROSITE-ProRule" id="PRU00335"/>
    </source>
</evidence>
<dbReference type="Pfam" id="PF21935">
    <property type="entry name" value="TetR_C_45"/>
    <property type="match status" value="1"/>
</dbReference>
<feature type="DNA-binding region" description="H-T-H motif" evidence="4">
    <location>
        <begin position="31"/>
        <end position="50"/>
    </location>
</feature>
<dbReference type="PANTHER" id="PTHR30055">
    <property type="entry name" value="HTH-TYPE TRANSCRIPTIONAL REGULATOR RUTR"/>
    <property type="match status" value="1"/>
</dbReference>
<name>A0A841C808_9PSEU</name>
<evidence type="ECO:0000313" key="6">
    <source>
        <dbReference type="EMBL" id="MBB5954652.1"/>
    </source>
</evidence>
<dbReference type="NCBIfam" id="NF041196">
    <property type="entry name" value="ScbR_bind_reg"/>
    <property type="match status" value="1"/>
</dbReference>
<keyword evidence="3" id="KW-0804">Transcription</keyword>
<evidence type="ECO:0000313" key="7">
    <source>
        <dbReference type="Proteomes" id="UP000547510"/>
    </source>
</evidence>
<dbReference type="InterPro" id="IPR050109">
    <property type="entry name" value="HTH-type_TetR-like_transc_reg"/>
</dbReference>
<dbReference type="PRINTS" id="PR00455">
    <property type="entry name" value="HTHTETR"/>
</dbReference>
<keyword evidence="2 4" id="KW-0238">DNA-binding</keyword>
<evidence type="ECO:0000256" key="1">
    <source>
        <dbReference type="ARBA" id="ARBA00023015"/>
    </source>
</evidence>